<dbReference type="EMBL" id="AZEQ01000037">
    <property type="protein sequence ID" value="KRL22804.1"/>
    <property type="molecule type" value="Genomic_DNA"/>
</dbReference>
<dbReference type="GO" id="GO:0016853">
    <property type="term" value="F:isomerase activity"/>
    <property type="evidence" value="ECO:0007669"/>
    <property type="project" value="UniProtKB-UniRule"/>
</dbReference>
<dbReference type="Pfam" id="PF01361">
    <property type="entry name" value="Tautomerase"/>
    <property type="match status" value="1"/>
</dbReference>
<evidence type="ECO:0000256" key="2">
    <source>
        <dbReference type="ARBA" id="ARBA00023235"/>
    </source>
</evidence>
<evidence type="ECO:0000256" key="1">
    <source>
        <dbReference type="ARBA" id="ARBA00006723"/>
    </source>
</evidence>
<feature type="domain" description="4-oxalocrotonate tautomerase-like" evidence="5">
    <location>
        <begin position="15"/>
        <end position="73"/>
    </location>
</feature>
<dbReference type="InterPro" id="IPR004370">
    <property type="entry name" value="4-OT-like_dom"/>
</dbReference>
<reference evidence="6 7" key="1">
    <citation type="journal article" date="2015" name="Genome Announc.">
        <title>Expanding the biotechnology potential of lactobacilli through comparative genomics of 213 strains and associated genera.</title>
        <authorList>
            <person name="Sun Z."/>
            <person name="Harris H.M."/>
            <person name="McCann A."/>
            <person name="Guo C."/>
            <person name="Argimon S."/>
            <person name="Zhang W."/>
            <person name="Yang X."/>
            <person name="Jeffery I.B."/>
            <person name="Cooney J.C."/>
            <person name="Kagawa T.F."/>
            <person name="Liu W."/>
            <person name="Song Y."/>
            <person name="Salvetti E."/>
            <person name="Wrobel A."/>
            <person name="Rasinkangas P."/>
            <person name="Parkhill J."/>
            <person name="Rea M.C."/>
            <person name="O'Sullivan O."/>
            <person name="Ritari J."/>
            <person name="Douillard F.P."/>
            <person name="Paul Ross R."/>
            <person name="Yang R."/>
            <person name="Briner A.E."/>
            <person name="Felis G.E."/>
            <person name="de Vos W.M."/>
            <person name="Barrangou R."/>
            <person name="Klaenhammer T.R."/>
            <person name="Caufield P.W."/>
            <person name="Cui Y."/>
            <person name="Zhang H."/>
            <person name="O'Toole P.W."/>
        </authorList>
    </citation>
    <scope>NUCLEOTIDE SEQUENCE [LARGE SCALE GENOMIC DNA]</scope>
    <source>
        <strain evidence="6 7">DSM 13345</strain>
    </source>
</reference>
<comment type="similarity">
    <text evidence="1 4">Belongs to the 4-oxalocrotonate tautomerase family.</text>
</comment>
<dbReference type="NCBIfam" id="TIGR00013">
    <property type="entry name" value="taut"/>
    <property type="match status" value="1"/>
</dbReference>
<keyword evidence="2 4" id="KW-0413">Isomerase</keyword>
<dbReference type="Proteomes" id="UP000050901">
    <property type="component" value="Unassembled WGS sequence"/>
</dbReference>
<dbReference type="InterPro" id="IPR018191">
    <property type="entry name" value="4-OT"/>
</dbReference>
<evidence type="ECO:0000259" key="5">
    <source>
        <dbReference type="Pfam" id="PF01361"/>
    </source>
</evidence>
<accession>A0A0R1NWT2</accession>
<dbReference type="EC" id="5.3.2.-" evidence="4"/>
<evidence type="ECO:0000313" key="7">
    <source>
        <dbReference type="Proteomes" id="UP000050901"/>
    </source>
</evidence>
<dbReference type="Gene3D" id="3.30.429.10">
    <property type="entry name" value="Macrophage Migration Inhibitory Factor"/>
    <property type="match status" value="1"/>
</dbReference>
<name>A0A0R1NWT2_LIMMU</name>
<feature type="active site" description="Proton acceptor; via imino nitrogen" evidence="3">
    <location>
        <position position="15"/>
    </location>
</feature>
<evidence type="ECO:0000313" key="6">
    <source>
        <dbReference type="EMBL" id="KRL22804.1"/>
    </source>
</evidence>
<dbReference type="PANTHER" id="PTHR35530">
    <property type="entry name" value="TAUTOMERASE-RELATED"/>
    <property type="match status" value="1"/>
</dbReference>
<sequence length="74" mass="8439">MIAPSYWIKGEIFMPLVHIDLLEGRTEEQLKALVKDVTAAISKDANVPEERIHIVLNEMRKDRYSVAGKMVSDK</sequence>
<dbReference type="AlphaFoldDB" id="A0A0R1NWT2"/>
<comment type="caution">
    <text evidence="6">The sequence shown here is derived from an EMBL/GenBank/DDBJ whole genome shotgun (WGS) entry which is preliminary data.</text>
</comment>
<dbReference type="PATRIC" id="fig|1423771.3.peg.1453"/>
<gene>
    <name evidence="6" type="ORF">FC47_GL001431</name>
</gene>
<dbReference type="InterPro" id="IPR014347">
    <property type="entry name" value="Tautomerase/MIF_sf"/>
</dbReference>
<dbReference type="RefSeq" id="WP_334312691.1">
    <property type="nucleotide sequence ID" value="NZ_AZEQ01000037.1"/>
</dbReference>
<proteinExistence type="inferred from homology"/>
<dbReference type="PANTHER" id="PTHR35530:SF1">
    <property type="entry name" value="2-HYDROXYMUCONATE TAUTOMERASE"/>
    <property type="match status" value="1"/>
</dbReference>
<evidence type="ECO:0000256" key="3">
    <source>
        <dbReference type="PIRSR" id="PIRSR618191-1"/>
    </source>
</evidence>
<dbReference type="NCBIfam" id="NF002571">
    <property type="entry name" value="PRK02220.1"/>
    <property type="match status" value="1"/>
</dbReference>
<evidence type="ECO:0000256" key="4">
    <source>
        <dbReference type="RuleBase" id="RU362032"/>
    </source>
</evidence>
<organism evidence="6 7">
    <name type="scientific">Limosilactobacillus mucosae DSM 13345</name>
    <dbReference type="NCBI Taxonomy" id="1423771"/>
    <lineage>
        <taxon>Bacteria</taxon>
        <taxon>Bacillati</taxon>
        <taxon>Bacillota</taxon>
        <taxon>Bacilli</taxon>
        <taxon>Lactobacillales</taxon>
        <taxon>Lactobacillaceae</taxon>
        <taxon>Limosilactobacillus</taxon>
    </lineage>
</organism>
<dbReference type="SUPFAM" id="SSF55331">
    <property type="entry name" value="Tautomerase/MIF"/>
    <property type="match status" value="1"/>
</dbReference>
<protein>
    <recommendedName>
        <fullName evidence="4">Tautomerase</fullName>
        <ecNumber evidence="4">5.3.2.-</ecNumber>
    </recommendedName>
</protein>